<dbReference type="SUPFAM" id="SSF140931">
    <property type="entry name" value="Fic-like"/>
    <property type="match status" value="1"/>
</dbReference>
<dbReference type="InterPro" id="IPR036597">
    <property type="entry name" value="Fido-like_dom_sf"/>
</dbReference>
<dbReference type="PROSITE" id="PS51459">
    <property type="entry name" value="FIDO"/>
    <property type="match status" value="1"/>
</dbReference>
<sequence>MSFRDTFKAAISRRQGWPANYDSKQSTIKLSDYLREEAAALASSGGLEDALIDVVYGSNRIENAGSSFEYTLQLCKAIFRGEHVPDEIEPRPKDYEAALRAFIQGKQQANQPDVIRSRREIVQHAQAFNFIINQIVYRKQLWTEELILQTHAILYKDMDHEDVKPGAYRDHEVAATYVDPEAMKEYEKSTDPNTKPPKEHKSIFIRARSLKKYMEDFVRHLNDDIATATANQTMDPYDLAARYHHQFVNIHPFGHGNGRMSRVILNVLLIAHAGHVSAFGADDETKDSYLDIAHRASKKFHKEDMEVEWEAMSGHHELGRFTLRKSKQYLVRMWECAKTVKGKQGVRSLACF</sequence>
<feature type="active site" evidence="1">
    <location>
        <position position="251"/>
    </location>
</feature>
<name>A0AAD9I7A4_9PEZI</name>
<evidence type="ECO:0000313" key="3">
    <source>
        <dbReference type="EMBL" id="KAK2072531.1"/>
    </source>
</evidence>
<feature type="domain" description="Fido" evidence="2">
    <location>
        <begin position="142"/>
        <end position="312"/>
    </location>
</feature>
<dbReference type="InterPro" id="IPR003812">
    <property type="entry name" value="Fido"/>
</dbReference>
<protein>
    <recommendedName>
        <fullName evidence="2">Fido domain-containing protein</fullName>
    </recommendedName>
</protein>
<evidence type="ECO:0000256" key="1">
    <source>
        <dbReference type="PIRSR" id="PIRSR640198-1"/>
    </source>
</evidence>
<dbReference type="AlphaFoldDB" id="A0AAD9I7A4"/>
<evidence type="ECO:0000259" key="2">
    <source>
        <dbReference type="PROSITE" id="PS51459"/>
    </source>
</evidence>
<dbReference type="PANTHER" id="PTHR13504:SF38">
    <property type="entry name" value="FIDO DOMAIN-CONTAINING PROTEIN"/>
    <property type="match status" value="1"/>
</dbReference>
<evidence type="ECO:0000313" key="4">
    <source>
        <dbReference type="Proteomes" id="UP001217918"/>
    </source>
</evidence>
<dbReference type="Gene3D" id="1.10.3290.10">
    <property type="entry name" value="Fido-like domain"/>
    <property type="match status" value="1"/>
</dbReference>
<accession>A0AAD9I7A4</accession>
<gene>
    <name evidence="3" type="ORF">P8C59_006879</name>
</gene>
<proteinExistence type="predicted"/>
<keyword evidence="4" id="KW-1185">Reference proteome</keyword>
<dbReference type="InterPro" id="IPR040198">
    <property type="entry name" value="Fido_containing"/>
</dbReference>
<dbReference type="Proteomes" id="UP001217918">
    <property type="component" value="Unassembled WGS sequence"/>
</dbReference>
<organism evidence="3 4">
    <name type="scientific">Phyllachora maydis</name>
    <dbReference type="NCBI Taxonomy" id="1825666"/>
    <lineage>
        <taxon>Eukaryota</taxon>
        <taxon>Fungi</taxon>
        <taxon>Dikarya</taxon>
        <taxon>Ascomycota</taxon>
        <taxon>Pezizomycotina</taxon>
        <taxon>Sordariomycetes</taxon>
        <taxon>Sordariomycetidae</taxon>
        <taxon>Phyllachorales</taxon>
        <taxon>Phyllachoraceae</taxon>
        <taxon>Phyllachora</taxon>
    </lineage>
</organism>
<reference evidence="3" key="1">
    <citation type="journal article" date="2023" name="Mol. Plant Microbe Interact.">
        <title>Elucidating the Obligate Nature and Biological Capacity of an Invasive Fungal Corn Pathogen.</title>
        <authorList>
            <person name="MacCready J.S."/>
            <person name="Roggenkamp E.M."/>
            <person name="Gdanetz K."/>
            <person name="Chilvers M.I."/>
        </authorList>
    </citation>
    <scope>NUCLEOTIDE SEQUENCE</scope>
    <source>
        <strain evidence="3">PM02</strain>
    </source>
</reference>
<dbReference type="EMBL" id="JAQQPM010000006">
    <property type="protein sequence ID" value="KAK2072531.1"/>
    <property type="molecule type" value="Genomic_DNA"/>
</dbReference>
<comment type="caution">
    <text evidence="3">The sequence shown here is derived from an EMBL/GenBank/DDBJ whole genome shotgun (WGS) entry which is preliminary data.</text>
</comment>
<dbReference type="Pfam" id="PF02661">
    <property type="entry name" value="Fic"/>
    <property type="match status" value="1"/>
</dbReference>
<dbReference type="PANTHER" id="PTHR13504">
    <property type="entry name" value="FIDO DOMAIN-CONTAINING PROTEIN DDB_G0283145"/>
    <property type="match status" value="1"/>
</dbReference>